<dbReference type="EMBL" id="DXDU01000041">
    <property type="protein sequence ID" value="HIY26038.1"/>
    <property type="molecule type" value="Genomic_DNA"/>
</dbReference>
<accession>A0A9D1YBU4</accession>
<proteinExistence type="predicted"/>
<dbReference type="AlphaFoldDB" id="A0A9D1YBU4"/>
<reference evidence="1" key="1">
    <citation type="journal article" date="2021" name="PeerJ">
        <title>Extensive microbial diversity within the chicken gut microbiome revealed by metagenomics and culture.</title>
        <authorList>
            <person name="Gilroy R."/>
            <person name="Ravi A."/>
            <person name="Getino M."/>
            <person name="Pursley I."/>
            <person name="Horton D.L."/>
            <person name="Alikhan N.F."/>
            <person name="Baker D."/>
            <person name="Gharbi K."/>
            <person name="Hall N."/>
            <person name="Watson M."/>
            <person name="Adriaenssens E.M."/>
            <person name="Foster-Nyarko E."/>
            <person name="Jarju S."/>
            <person name="Secka A."/>
            <person name="Antonio M."/>
            <person name="Oren A."/>
            <person name="Chaudhuri R.R."/>
            <person name="La Ragione R."/>
            <person name="Hildebrand F."/>
            <person name="Pallen M.J."/>
        </authorList>
    </citation>
    <scope>NUCLEOTIDE SEQUENCE</scope>
    <source>
        <strain evidence="1">1282</strain>
    </source>
</reference>
<evidence type="ECO:0000313" key="2">
    <source>
        <dbReference type="Proteomes" id="UP000823915"/>
    </source>
</evidence>
<evidence type="ECO:0000313" key="1">
    <source>
        <dbReference type="EMBL" id="HIY26038.1"/>
    </source>
</evidence>
<protein>
    <submittedName>
        <fullName evidence="1">Alpha-2,8-polysialyltransferase family protein</fullName>
    </submittedName>
</protein>
<organism evidence="1 2">
    <name type="scientific">Candidatus Acutalibacter pullistercoris</name>
    <dbReference type="NCBI Taxonomy" id="2838418"/>
    <lineage>
        <taxon>Bacteria</taxon>
        <taxon>Bacillati</taxon>
        <taxon>Bacillota</taxon>
        <taxon>Clostridia</taxon>
        <taxon>Eubacteriales</taxon>
        <taxon>Acutalibacteraceae</taxon>
        <taxon>Acutalibacter</taxon>
    </lineage>
</organism>
<reference evidence="1" key="2">
    <citation type="submission" date="2021-04" db="EMBL/GenBank/DDBJ databases">
        <authorList>
            <person name="Gilroy R."/>
        </authorList>
    </citation>
    <scope>NUCLEOTIDE SEQUENCE</scope>
    <source>
        <strain evidence="1">1282</strain>
    </source>
</reference>
<comment type="caution">
    <text evidence="1">The sequence shown here is derived from an EMBL/GenBank/DDBJ whole genome shotgun (WGS) entry which is preliminary data.</text>
</comment>
<gene>
    <name evidence="1" type="ORF">H9838_02555</name>
</gene>
<dbReference type="Proteomes" id="UP000823915">
    <property type="component" value="Unassembled WGS sequence"/>
</dbReference>
<sequence>MGKRILVICCTPYQLLTAAQVLACYYPGEEADLILSDQMSGAQKLWEQAKGVWPYGQVYYLEERRLNRLAHVENAKNILLGAVAPEKLLERFLHLEGSYDVFLFSNISLMNQYLILALKRRNPRLQWLLFEDGAATYSQQVGGLVHSTSPKVCVQLHQVQKLQGMYLFHPETLDWKPGCPVHQLPQAYAPATLELLNRLFRYDKLGDRYDFPVVFFEESYPCDGVDIGDVALLDRVAKLVGKENVLVKTHPRNQVNRFALAGYRTNQDPSVPWELVAMNHSFAGTVFLTVGSSAATNPWCVLGIPAKAVFLWELVEEPSKLRWDVLEQTKRLCQANPELFFCPKTWEECESLLSQLAVEQAAPGAAMAY</sequence>
<name>A0A9D1YBU4_9FIRM</name>